<evidence type="ECO:0000259" key="2">
    <source>
        <dbReference type="Pfam" id="PF15257"/>
    </source>
</evidence>
<gene>
    <name evidence="3" type="ORF">A3Q56_06361</name>
</gene>
<organism evidence="3 4">
    <name type="scientific">Intoshia linei</name>
    <dbReference type="NCBI Taxonomy" id="1819745"/>
    <lineage>
        <taxon>Eukaryota</taxon>
        <taxon>Metazoa</taxon>
        <taxon>Spiralia</taxon>
        <taxon>Lophotrochozoa</taxon>
        <taxon>Mesozoa</taxon>
        <taxon>Orthonectida</taxon>
        <taxon>Rhopaluridae</taxon>
        <taxon>Intoshia</taxon>
    </lineage>
</organism>
<keyword evidence="4" id="KW-1185">Reference proteome</keyword>
<dbReference type="Pfam" id="PF15257">
    <property type="entry name" value="DUF4590"/>
    <property type="match status" value="1"/>
</dbReference>
<accession>A0A177AX30</accession>
<feature type="domain" description="DUF4590" evidence="2">
    <location>
        <begin position="93"/>
        <end position="196"/>
    </location>
</feature>
<feature type="compositionally biased region" description="Basic residues" evidence="1">
    <location>
        <begin position="327"/>
        <end position="336"/>
    </location>
</feature>
<dbReference type="InterPro" id="IPR048257">
    <property type="entry name" value="DUF4590"/>
</dbReference>
<evidence type="ECO:0000313" key="3">
    <source>
        <dbReference type="EMBL" id="OAF65923.1"/>
    </source>
</evidence>
<feature type="region of interest" description="Disordered" evidence="1">
    <location>
        <begin position="291"/>
        <end position="344"/>
    </location>
</feature>
<feature type="region of interest" description="Disordered" evidence="1">
    <location>
        <begin position="373"/>
        <end position="417"/>
    </location>
</feature>
<dbReference type="AlphaFoldDB" id="A0A177AX30"/>
<dbReference type="EMBL" id="LWCA01001097">
    <property type="protein sequence ID" value="OAF65923.1"/>
    <property type="molecule type" value="Genomic_DNA"/>
</dbReference>
<dbReference type="InterPro" id="IPR027962">
    <property type="entry name" value="ERICH3"/>
</dbReference>
<dbReference type="PANTHER" id="PTHR23034:SF2">
    <property type="entry name" value="GLUTAMATE-RICH PROTEIN 3"/>
    <property type="match status" value="1"/>
</dbReference>
<evidence type="ECO:0000256" key="1">
    <source>
        <dbReference type="SAM" id="MobiDB-lite"/>
    </source>
</evidence>
<evidence type="ECO:0000313" key="4">
    <source>
        <dbReference type="Proteomes" id="UP000078046"/>
    </source>
</evidence>
<protein>
    <recommendedName>
        <fullName evidence="2">DUF4590 domain-containing protein</fullName>
    </recommendedName>
</protein>
<name>A0A177AX30_9BILA</name>
<reference evidence="3 4" key="1">
    <citation type="submission" date="2016-04" db="EMBL/GenBank/DDBJ databases">
        <title>The genome of Intoshia linei affirms orthonectids as highly simplified spiralians.</title>
        <authorList>
            <person name="Mikhailov K.V."/>
            <person name="Slusarev G.S."/>
            <person name="Nikitin M.A."/>
            <person name="Logacheva M.D."/>
            <person name="Penin A."/>
            <person name="Aleoshin V."/>
            <person name="Panchin Y.V."/>
        </authorList>
    </citation>
    <scope>NUCLEOTIDE SEQUENCE [LARGE SCALE GENOMIC DNA]</scope>
    <source>
        <strain evidence="3">Intl2013</strain>
        <tissue evidence="3">Whole animal</tissue>
    </source>
</reference>
<dbReference type="OrthoDB" id="120976at2759"/>
<proteinExistence type="predicted"/>
<dbReference type="PANTHER" id="PTHR23034">
    <property type="entry name" value="GLUTAMATE-RICH PROTEIN 3"/>
    <property type="match status" value="1"/>
</dbReference>
<dbReference type="Proteomes" id="UP000078046">
    <property type="component" value="Unassembled WGS sequence"/>
</dbReference>
<sequence>MPHNYLSENKKSIDKSPYNKNLISEPELNYLKLYKHKKVKKKKDTENVGELILHRSEPALKNQEKIQTFCRVTMRYHRKPHNETNNLAVESYKHDYIKVLQQHCGGNSIIIFSKKVKPNSNFTFYSRRHRGFPFSVTVYVNDIAYTRINVCCEYKHTICKKLGENNYFSIVAIKGAQPCFKCITENYDVKKNKKKKKKKVKTSPIIPLKYQKESSKENNTISVIILIQINVDDYNNESFDKLSTDLSETIHSSTISMISVRIPKEEEKGYSENIKVTEMTSLNNKGTLKIERNDNDTLTNPIIDKPTKPISSQGSEKNKKERCQSAKPKKVGKMKKPPVNQMNKPVKVPNKIKVFKNKEKKIVIEAIKSHDESEKNSIVDYDTQNSPNNKHHTSFILDRDEISEKSSHSKESKDNNNEYVESINSIFDKKNTFNEIYSMPDDTTSDEESFSSLKDFDILSDKSISGVFANVHCVVAR</sequence>
<feature type="compositionally biased region" description="Basic and acidic residues" evidence="1">
    <location>
        <begin position="397"/>
        <end position="416"/>
    </location>
</feature>
<comment type="caution">
    <text evidence="3">The sequence shown here is derived from an EMBL/GenBank/DDBJ whole genome shotgun (WGS) entry which is preliminary data.</text>
</comment>